<accession>A0A0K9PR69</accession>
<evidence type="ECO:0000259" key="8">
    <source>
        <dbReference type="PROSITE" id="PS51444"/>
    </source>
</evidence>
<dbReference type="Proteomes" id="UP000036987">
    <property type="component" value="Unassembled WGS sequence"/>
</dbReference>
<comment type="similarity">
    <text evidence="3">Belongs to the formin-like family. Class-I subfamily.</text>
</comment>
<comment type="caution">
    <text evidence="9">The sequence shown here is derived from an EMBL/GenBank/DDBJ whole genome shotgun (WGS) entry which is preliminary data.</text>
</comment>
<dbReference type="InterPro" id="IPR042201">
    <property type="entry name" value="FH2_Formin_sf"/>
</dbReference>
<organism evidence="9 10">
    <name type="scientific">Zostera marina</name>
    <name type="common">Eelgrass</name>
    <dbReference type="NCBI Taxonomy" id="29655"/>
    <lineage>
        <taxon>Eukaryota</taxon>
        <taxon>Viridiplantae</taxon>
        <taxon>Streptophyta</taxon>
        <taxon>Embryophyta</taxon>
        <taxon>Tracheophyta</taxon>
        <taxon>Spermatophyta</taxon>
        <taxon>Magnoliopsida</taxon>
        <taxon>Liliopsida</taxon>
        <taxon>Zosteraceae</taxon>
        <taxon>Zostera</taxon>
    </lineage>
</organism>
<keyword evidence="6" id="KW-0472">Membrane</keyword>
<dbReference type="GO" id="GO:0045010">
    <property type="term" value="P:actin nucleation"/>
    <property type="evidence" value="ECO:0007669"/>
    <property type="project" value="InterPro"/>
</dbReference>
<keyword evidence="6" id="KW-0812">Transmembrane</keyword>
<feature type="region of interest" description="Disordered" evidence="5">
    <location>
        <begin position="190"/>
        <end position="225"/>
    </location>
</feature>
<dbReference type="OMA" id="EYYQSGA"/>
<feature type="compositionally biased region" description="Pro residues" evidence="5">
    <location>
        <begin position="322"/>
        <end position="370"/>
    </location>
</feature>
<evidence type="ECO:0000313" key="9">
    <source>
        <dbReference type="EMBL" id="KMZ70720.1"/>
    </source>
</evidence>
<feature type="signal peptide" evidence="7">
    <location>
        <begin position="1"/>
        <end position="22"/>
    </location>
</feature>
<dbReference type="EMBL" id="LFYR01000714">
    <property type="protein sequence ID" value="KMZ70720.1"/>
    <property type="molecule type" value="Genomic_DNA"/>
</dbReference>
<feature type="region of interest" description="Disordered" evidence="5">
    <location>
        <begin position="287"/>
        <end position="401"/>
    </location>
</feature>
<proteinExistence type="inferred from homology"/>
<dbReference type="STRING" id="29655.A0A0K9PR69"/>
<dbReference type="InterPro" id="IPR027643">
    <property type="entry name" value="Formin-like_plant"/>
</dbReference>
<keyword evidence="2 7" id="KW-0732">Signal</keyword>
<dbReference type="GO" id="GO:0005856">
    <property type="term" value="C:cytoskeleton"/>
    <property type="evidence" value="ECO:0000318"/>
    <property type="project" value="GO_Central"/>
</dbReference>
<name>A0A0K9PR69_ZOSMR</name>
<evidence type="ECO:0000256" key="7">
    <source>
        <dbReference type="SAM" id="SignalP"/>
    </source>
</evidence>
<evidence type="ECO:0000256" key="3">
    <source>
        <dbReference type="ARBA" id="ARBA00025793"/>
    </source>
</evidence>
<keyword evidence="6" id="KW-1133">Transmembrane helix</keyword>
<feature type="compositionally biased region" description="Basic and acidic residues" evidence="5">
    <location>
        <begin position="807"/>
        <end position="819"/>
    </location>
</feature>
<feature type="chain" id="PRO_5005528158" description="Formin-like protein" evidence="7">
    <location>
        <begin position="23"/>
        <end position="890"/>
    </location>
</feature>
<feature type="compositionally biased region" description="Polar residues" evidence="5">
    <location>
        <begin position="37"/>
        <end position="49"/>
    </location>
</feature>
<protein>
    <recommendedName>
        <fullName evidence="4">Formin-like protein</fullName>
    </recommendedName>
</protein>
<dbReference type="Pfam" id="PF02181">
    <property type="entry name" value="FH2"/>
    <property type="match status" value="1"/>
</dbReference>
<feature type="compositionally biased region" description="Low complexity" evidence="5">
    <location>
        <begin position="644"/>
        <end position="660"/>
    </location>
</feature>
<dbReference type="InterPro" id="IPR015425">
    <property type="entry name" value="FH2_Formin"/>
</dbReference>
<feature type="region of interest" description="Disordered" evidence="5">
    <location>
        <begin position="807"/>
        <end position="890"/>
    </location>
</feature>
<feature type="compositionally biased region" description="Low complexity" evidence="5">
    <location>
        <begin position="820"/>
        <end position="835"/>
    </location>
</feature>
<dbReference type="PANTHER" id="PTHR23213:SF354">
    <property type="entry name" value="FORMIN-LIKE PROTEIN 4"/>
    <property type="match status" value="1"/>
</dbReference>
<feature type="compositionally biased region" description="Pro residues" evidence="5">
    <location>
        <begin position="62"/>
        <end position="74"/>
    </location>
</feature>
<dbReference type="SUPFAM" id="SSF101447">
    <property type="entry name" value="Formin homology 2 domain (FH2 domain)"/>
    <property type="match status" value="1"/>
</dbReference>
<feature type="region of interest" description="Disordered" evidence="5">
    <location>
        <begin position="644"/>
        <end position="671"/>
    </location>
</feature>
<feature type="compositionally biased region" description="Basic and acidic residues" evidence="5">
    <location>
        <begin position="661"/>
        <end position="671"/>
    </location>
</feature>
<dbReference type="GO" id="GO:0051015">
    <property type="term" value="F:actin filament binding"/>
    <property type="evidence" value="ECO:0000318"/>
    <property type="project" value="GO_Central"/>
</dbReference>
<feature type="region of interest" description="Disordered" evidence="5">
    <location>
        <begin position="239"/>
        <end position="272"/>
    </location>
</feature>
<dbReference type="SMART" id="SM00498">
    <property type="entry name" value="FH2"/>
    <property type="match status" value="1"/>
</dbReference>
<keyword evidence="10" id="KW-1185">Reference proteome</keyword>
<feature type="domain" description="FH2" evidence="8">
    <location>
        <begin position="380"/>
        <end position="817"/>
    </location>
</feature>
<feature type="compositionally biased region" description="Low complexity" evidence="5">
    <location>
        <begin position="263"/>
        <end position="272"/>
    </location>
</feature>
<dbReference type="PANTHER" id="PTHR23213">
    <property type="entry name" value="FORMIN-RELATED"/>
    <property type="match status" value="1"/>
</dbReference>
<dbReference type="GO" id="GO:0016020">
    <property type="term" value="C:membrane"/>
    <property type="evidence" value="ECO:0007669"/>
    <property type="project" value="UniProtKB-SubCell"/>
</dbReference>
<dbReference type="OrthoDB" id="1668162at2759"/>
<gene>
    <name evidence="9" type="ORF">ZOSMA_195G00160</name>
</gene>
<comment type="subcellular location">
    <subcellularLocation>
        <location evidence="1">Membrane</location>
        <topology evidence="1">Single-pass membrane protein</topology>
    </subcellularLocation>
</comment>
<dbReference type="Gene3D" id="1.20.58.2220">
    <property type="entry name" value="Formin, FH2 domain"/>
    <property type="match status" value="1"/>
</dbReference>
<feature type="compositionally biased region" description="Pro residues" evidence="5">
    <location>
        <begin position="294"/>
        <end position="315"/>
    </location>
</feature>
<feature type="compositionally biased region" description="Polar residues" evidence="5">
    <location>
        <begin position="841"/>
        <end position="854"/>
    </location>
</feature>
<evidence type="ECO:0000256" key="4">
    <source>
        <dbReference type="RuleBase" id="RU361260"/>
    </source>
</evidence>
<feature type="region of interest" description="Disordered" evidence="5">
    <location>
        <begin position="431"/>
        <end position="452"/>
    </location>
</feature>
<dbReference type="GO" id="GO:0030036">
    <property type="term" value="P:actin cytoskeleton organization"/>
    <property type="evidence" value="ECO:0000318"/>
    <property type="project" value="GO_Central"/>
</dbReference>
<feature type="transmembrane region" description="Helical" evidence="6">
    <location>
        <begin position="90"/>
        <end position="109"/>
    </location>
</feature>
<evidence type="ECO:0000256" key="1">
    <source>
        <dbReference type="ARBA" id="ARBA00004167"/>
    </source>
</evidence>
<feature type="compositionally biased region" description="Low complexity" evidence="5">
    <location>
        <begin position="50"/>
        <end position="61"/>
    </location>
</feature>
<reference evidence="10" key="1">
    <citation type="journal article" date="2016" name="Nature">
        <title>The genome of the seagrass Zostera marina reveals angiosperm adaptation to the sea.</title>
        <authorList>
            <person name="Olsen J.L."/>
            <person name="Rouze P."/>
            <person name="Verhelst B."/>
            <person name="Lin Y.-C."/>
            <person name="Bayer T."/>
            <person name="Collen J."/>
            <person name="Dattolo E."/>
            <person name="De Paoli E."/>
            <person name="Dittami S."/>
            <person name="Maumus F."/>
            <person name="Michel G."/>
            <person name="Kersting A."/>
            <person name="Lauritano C."/>
            <person name="Lohaus R."/>
            <person name="Toepel M."/>
            <person name="Tonon T."/>
            <person name="Vanneste K."/>
            <person name="Amirebrahimi M."/>
            <person name="Brakel J."/>
            <person name="Bostroem C."/>
            <person name="Chovatia M."/>
            <person name="Grimwood J."/>
            <person name="Jenkins J.W."/>
            <person name="Jueterbock A."/>
            <person name="Mraz A."/>
            <person name="Stam W.T."/>
            <person name="Tice H."/>
            <person name="Bornberg-Bauer E."/>
            <person name="Green P.J."/>
            <person name="Pearson G.A."/>
            <person name="Procaccini G."/>
            <person name="Duarte C.M."/>
            <person name="Schmutz J."/>
            <person name="Reusch T.B.H."/>
            <person name="Van de Peer Y."/>
        </authorList>
    </citation>
    <scope>NUCLEOTIDE SEQUENCE [LARGE SCALE GENOMIC DNA]</scope>
    <source>
        <strain evidence="10">cv. Finnish</strain>
    </source>
</reference>
<evidence type="ECO:0000313" key="10">
    <source>
        <dbReference type="Proteomes" id="UP000036987"/>
    </source>
</evidence>
<evidence type="ECO:0000256" key="6">
    <source>
        <dbReference type="SAM" id="Phobius"/>
    </source>
</evidence>
<dbReference type="AlphaFoldDB" id="A0A0K9PR69"/>
<evidence type="ECO:0000256" key="2">
    <source>
        <dbReference type="ARBA" id="ARBA00022729"/>
    </source>
</evidence>
<dbReference type="PROSITE" id="PS51444">
    <property type="entry name" value="FH2"/>
    <property type="match status" value="1"/>
</dbReference>
<feature type="region of interest" description="Disordered" evidence="5">
    <location>
        <begin position="37"/>
        <end position="80"/>
    </location>
</feature>
<sequence>MDRYRILLTILVFLLTSSNSAAAVSYSAGRNLLQTNTNPPASNVQTPLLPSNTIPATNNTPPASPSPNSPPAPSSPISSGGNGVSVRNSALVTFFVTLTASSLLFFLFYQYDVKKRRKKLLSAISKTKYNTTNPYAGDIDGVSSAGNGIVDENGLDVYYWKKNLVDGDVSLCTNCKGKINPVTYPEGEYGAPNYDPDEKEMRRRARRNSKTPLLPVGSIRSDEFQGSYGHQTTVSIPVPATLAPLPPRPTSTPFATNMVDVKPPSSSSSSAAAATFSPVSTTVVQTSAAVAGKPPHPSSAPQPPTRPAAPPPPIPAKSGSTAPPPPPPPGGKRPPPPPPSGGKAPPPPPPPGGKAPPPPPLGARPPPPRPQMGVPGAPPKKGQLPPPARLKPLHWDKMNTGNRDHSMVWDKIPDGSFRFDDDIMQTLFGTAAANPNSEESSHKRTSSDGNGTQQITLLEGRKSQNIAIVLKSLAIGQQTIIDAILDGHGLGGDILEKLAKASRLTKDEENLIIGFSGDPSKLSYAESFLFSLYQAITSPFDRLDVMHFRSTFDAELSQIKDSLLILETACKELRGSTVFPKLLAAILKAGNKLNAGTTRGDAQAFNLTSLRKLSDLRSTDGKTTLLNFLVEEVIRSEGRRCVLNRNNSTGSTSSTANASHTSREQKEEKDREYKNFGLPIVGGLTFEFTNVKNASVIDYDALISSLASLESRLRTSKTSISKAGDVGDFGKEMMDFVTSSEKQLDSMEIEKKRVLELVKKTTEYYIVGASKDRNFTPFQLFSIVKNFLIMVDQICINLKKDIQQRNQQEQKKKRLEEQQKQSNQPASQQQQQQPQGDDVISDQQLSSGRLSSPAISGRMSPVTFANFPDNFLRRRDSSDSGSDSENDFSD</sequence>
<evidence type="ECO:0000256" key="5">
    <source>
        <dbReference type="SAM" id="MobiDB-lite"/>
    </source>
</evidence>